<name>A0A2T7FTI8_9RHOB</name>
<dbReference type="Gene3D" id="3.40.190.10">
    <property type="entry name" value="Periplasmic binding protein-like II"/>
    <property type="match status" value="2"/>
</dbReference>
<comment type="caution">
    <text evidence="3">The sequence shown here is derived from an EMBL/GenBank/DDBJ whole genome shotgun (WGS) entry which is preliminary data.</text>
</comment>
<dbReference type="EMBL" id="QCYG01000010">
    <property type="protein sequence ID" value="PVA05488.1"/>
    <property type="molecule type" value="Genomic_DNA"/>
</dbReference>
<dbReference type="PROSITE" id="PS50931">
    <property type="entry name" value="HTH_LYSR"/>
    <property type="match status" value="1"/>
</dbReference>
<dbReference type="InterPro" id="IPR000847">
    <property type="entry name" value="LysR_HTH_N"/>
</dbReference>
<dbReference type="OrthoDB" id="7328368at2"/>
<dbReference type="Pfam" id="PF00126">
    <property type="entry name" value="HTH_1"/>
    <property type="match status" value="1"/>
</dbReference>
<feature type="domain" description="HTH lysR-type" evidence="2">
    <location>
        <begin position="11"/>
        <end position="68"/>
    </location>
</feature>
<dbReference type="SUPFAM" id="SSF46785">
    <property type="entry name" value="Winged helix' DNA-binding domain"/>
    <property type="match status" value="1"/>
</dbReference>
<sequence>MTSTPPVRRLPPLKSLRTLEAIYLAGSVTGAAQQLRVSHSAVSHQVKVLEDWSDTPLFKRGGRSTVLTDAGRSLAMTAHRAFDEVRHEVDRLPLRRVDPVTVATLPLLATELILPNQPDFARAHPEVRLHISMAFADRPTMAKPDVQVLFLRRAAVLASDEILFPGDAIPACSPRLVQSSGLSPAELLEAGPHIHDEDLRMWPAWISAHRPDAQTTLVGDAAHLLLEGSALLQSAVLQGLGVGFVRCALVAQHLESGALLPCSDRIIDHDWVYVLRVTPERAEEGAVQAVVRWLLRVCRDDRSKT</sequence>
<evidence type="ECO:0000313" key="3">
    <source>
        <dbReference type="EMBL" id="PVA05488.1"/>
    </source>
</evidence>
<dbReference type="InterPro" id="IPR036388">
    <property type="entry name" value="WH-like_DNA-bd_sf"/>
</dbReference>
<organism evidence="3 4">
    <name type="scientific">Thalassorhabdomicrobium marinisediminis</name>
    <dbReference type="NCBI Taxonomy" id="2170577"/>
    <lineage>
        <taxon>Bacteria</taxon>
        <taxon>Pseudomonadati</taxon>
        <taxon>Pseudomonadota</taxon>
        <taxon>Alphaproteobacteria</taxon>
        <taxon>Rhodobacterales</taxon>
        <taxon>Paracoccaceae</taxon>
        <taxon>Thalassorhabdomicrobium</taxon>
    </lineage>
</organism>
<evidence type="ECO:0000259" key="2">
    <source>
        <dbReference type="PROSITE" id="PS50931"/>
    </source>
</evidence>
<evidence type="ECO:0000313" key="4">
    <source>
        <dbReference type="Proteomes" id="UP000244817"/>
    </source>
</evidence>
<dbReference type="InterPro" id="IPR036390">
    <property type="entry name" value="WH_DNA-bd_sf"/>
</dbReference>
<comment type="similarity">
    <text evidence="1">Belongs to the LysR transcriptional regulatory family.</text>
</comment>
<protein>
    <recommendedName>
        <fullName evidence="2">HTH lysR-type domain-containing protein</fullName>
    </recommendedName>
</protein>
<keyword evidence="4" id="KW-1185">Reference proteome</keyword>
<dbReference type="RefSeq" id="WP_108641915.1">
    <property type="nucleotide sequence ID" value="NZ_QCYG01000010.1"/>
</dbReference>
<dbReference type="InterPro" id="IPR058163">
    <property type="entry name" value="LysR-type_TF_proteobact-type"/>
</dbReference>
<dbReference type="Proteomes" id="UP000244817">
    <property type="component" value="Unassembled WGS sequence"/>
</dbReference>
<proteinExistence type="inferred from homology"/>
<reference evidence="3 4" key="1">
    <citation type="submission" date="2018-04" db="EMBL/GenBank/DDBJ databases">
        <title>Pelagivirga bohaiensis gen. nov., sp. nov., a bacterium isolated from the Bohai Sea.</title>
        <authorList>
            <person name="Ji X."/>
        </authorList>
    </citation>
    <scope>NUCLEOTIDE SEQUENCE [LARGE SCALE GENOMIC DNA]</scope>
    <source>
        <strain evidence="3 4">BH-SD16</strain>
    </source>
</reference>
<gene>
    <name evidence="3" type="ORF">DC363_14680</name>
</gene>
<dbReference type="GO" id="GO:0006351">
    <property type="term" value="P:DNA-templated transcription"/>
    <property type="evidence" value="ECO:0007669"/>
    <property type="project" value="TreeGrafter"/>
</dbReference>
<dbReference type="AlphaFoldDB" id="A0A2T7FTI8"/>
<accession>A0A2T7FTI8</accession>
<evidence type="ECO:0000256" key="1">
    <source>
        <dbReference type="ARBA" id="ARBA00009437"/>
    </source>
</evidence>
<dbReference type="PANTHER" id="PTHR30537">
    <property type="entry name" value="HTH-TYPE TRANSCRIPTIONAL REGULATOR"/>
    <property type="match status" value="1"/>
</dbReference>
<dbReference type="PANTHER" id="PTHR30537:SF79">
    <property type="entry name" value="TRANSCRIPTIONAL REGULATOR-RELATED"/>
    <property type="match status" value="1"/>
</dbReference>
<dbReference type="GO" id="GO:0003700">
    <property type="term" value="F:DNA-binding transcription factor activity"/>
    <property type="evidence" value="ECO:0007669"/>
    <property type="project" value="InterPro"/>
</dbReference>
<dbReference type="GO" id="GO:0043565">
    <property type="term" value="F:sequence-specific DNA binding"/>
    <property type="evidence" value="ECO:0007669"/>
    <property type="project" value="TreeGrafter"/>
</dbReference>
<dbReference type="Gene3D" id="1.10.10.10">
    <property type="entry name" value="Winged helix-like DNA-binding domain superfamily/Winged helix DNA-binding domain"/>
    <property type="match status" value="1"/>
</dbReference>
<dbReference type="SUPFAM" id="SSF53850">
    <property type="entry name" value="Periplasmic binding protein-like II"/>
    <property type="match status" value="1"/>
</dbReference>